<proteinExistence type="predicted"/>
<protein>
    <submittedName>
        <fullName evidence="1">Uncharacterized protein</fullName>
    </submittedName>
</protein>
<organism evidence="1 2">
    <name type="scientific">Synaphobranchus kaupii</name>
    <name type="common">Kaup's arrowtooth eel</name>
    <dbReference type="NCBI Taxonomy" id="118154"/>
    <lineage>
        <taxon>Eukaryota</taxon>
        <taxon>Metazoa</taxon>
        <taxon>Chordata</taxon>
        <taxon>Craniata</taxon>
        <taxon>Vertebrata</taxon>
        <taxon>Euteleostomi</taxon>
        <taxon>Actinopterygii</taxon>
        <taxon>Neopterygii</taxon>
        <taxon>Teleostei</taxon>
        <taxon>Anguilliformes</taxon>
        <taxon>Synaphobranchidae</taxon>
        <taxon>Synaphobranchus</taxon>
    </lineage>
</organism>
<name>A0A9Q1FJ84_SYNKA</name>
<accession>A0A9Q1FJ84</accession>
<evidence type="ECO:0000313" key="2">
    <source>
        <dbReference type="Proteomes" id="UP001152622"/>
    </source>
</evidence>
<sequence length="107" mass="11806">MAGKVTAQGTGILLVTANVGSLFEDQACFHRFAPMPVCLSLMCRQHCLFTKVPETSPEATARASLRLDPLNLFHGARAQLGLSVYYPMCRSQHLTPGHMWDLVPYQS</sequence>
<dbReference type="EMBL" id="JAINUF010000005">
    <property type="protein sequence ID" value="KAJ8359863.1"/>
    <property type="molecule type" value="Genomic_DNA"/>
</dbReference>
<gene>
    <name evidence="1" type="ORF">SKAU_G00163880</name>
</gene>
<keyword evidence="2" id="KW-1185">Reference proteome</keyword>
<dbReference type="AlphaFoldDB" id="A0A9Q1FJ84"/>
<evidence type="ECO:0000313" key="1">
    <source>
        <dbReference type="EMBL" id="KAJ8359863.1"/>
    </source>
</evidence>
<comment type="caution">
    <text evidence="1">The sequence shown here is derived from an EMBL/GenBank/DDBJ whole genome shotgun (WGS) entry which is preliminary data.</text>
</comment>
<dbReference type="OrthoDB" id="9950823at2759"/>
<dbReference type="Proteomes" id="UP001152622">
    <property type="component" value="Chromosome 5"/>
</dbReference>
<reference evidence="1" key="1">
    <citation type="journal article" date="2023" name="Science">
        <title>Genome structures resolve the early diversification of teleost fishes.</title>
        <authorList>
            <person name="Parey E."/>
            <person name="Louis A."/>
            <person name="Montfort J."/>
            <person name="Bouchez O."/>
            <person name="Roques C."/>
            <person name="Iampietro C."/>
            <person name="Lluch J."/>
            <person name="Castinel A."/>
            <person name="Donnadieu C."/>
            <person name="Desvignes T."/>
            <person name="Floi Bucao C."/>
            <person name="Jouanno E."/>
            <person name="Wen M."/>
            <person name="Mejri S."/>
            <person name="Dirks R."/>
            <person name="Jansen H."/>
            <person name="Henkel C."/>
            <person name="Chen W.J."/>
            <person name="Zahm M."/>
            <person name="Cabau C."/>
            <person name="Klopp C."/>
            <person name="Thompson A.W."/>
            <person name="Robinson-Rechavi M."/>
            <person name="Braasch I."/>
            <person name="Lecointre G."/>
            <person name="Bobe J."/>
            <person name="Postlethwait J.H."/>
            <person name="Berthelot C."/>
            <person name="Roest Crollius H."/>
            <person name="Guiguen Y."/>
        </authorList>
    </citation>
    <scope>NUCLEOTIDE SEQUENCE</scope>
    <source>
        <strain evidence="1">WJC10195</strain>
    </source>
</reference>